<dbReference type="InterPro" id="IPR001680">
    <property type="entry name" value="WD40_rpt"/>
</dbReference>
<dbReference type="Proteomes" id="UP001221142">
    <property type="component" value="Unassembled WGS sequence"/>
</dbReference>
<organism evidence="4 5">
    <name type="scientific">Roridomyces roridus</name>
    <dbReference type="NCBI Taxonomy" id="1738132"/>
    <lineage>
        <taxon>Eukaryota</taxon>
        <taxon>Fungi</taxon>
        <taxon>Dikarya</taxon>
        <taxon>Basidiomycota</taxon>
        <taxon>Agaricomycotina</taxon>
        <taxon>Agaricomycetes</taxon>
        <taxon>Agaricomycetidae</taxon>
        <taxon>Agaricales</taxon>
        <taxon>Marasmiineae</taxon>
        <taxon>Mycenaceae</taxon>
        <taxon>Roridomyces</taxon>
    </lineage>
</organism>
<protein>
    <submittedName>
        <fullName evidence="4">Quinon protein alcohol dehydrogenase-like superfamily</fullName>
    </submittedName>
</protein>
<evidence type="ECO:0000256" key="2">
    <source>
        <dbReference type="ARBA" id="ARBA00022737"/>
    </source>
</evidence>
<comment type="caution">
    <text evidence="4">The sequence shown here is derived from an EMBL/GenBank/DDBJ whole genome shotgun (WGS) entry which is preliminary data.</text>
</comment>
<name>A0AAD7BJ28_9AGAR</name>
<evidence type="ECO:0000256" key="1">
    <source>
        <dbReference type="ARBA" id="ARBA00022574"/>
    </source>
</evidence>
<evidence type="ECO:0000313" key="5">
    <source>
        <dbReference type="Proteomes" id="UP001221142"/>
    </source>
</evidence>
<dbReference type="Gene3D" id="2.130.10.10">
    <property type="entry name" value="YVTN repeat-like/Quinoprotein amine dehydrogenase"/>
    <property type="match status" value="1"/>
</dbReference>
<evidence type="ECO:0000256" key="3">
    <source>
        <dbReference type="PROSITE-ProRule" id="PRU00221"/>
    </source>
</evidence>
<keyword evidence="1 3" id="KW-0853">WD repeat</keyword>
<dbReference type="PANTHER" id="PTHR19848:SF8">
    <property type="entry name" value="F-BOX AND WD REPEAT DOMAIN CONTAINING 7"/>
    <property type="match status" value="1"/>
</dbReference>
<keyword evidence="2" id="KW-0677">Repeat</keyword>
<proteinExistence type="predicted"/>
<dbReference type="InterPro" id="IPR015943">
    <property type="entry name" value="WD40/YVTN_repeat-like_dom_sf"/>
</dbReference>
<dbReference type="SUPFAM" id="SSF50998">
    <property type="entry name" value="Quinoprotein alcohol dehydrogenase-like"/>
    <property type="match status" value="1"/>
</dbReference>
<feature type="repeat" description="WD" evidence="3">
    <location>
        <begin position="46"/>
        <end position="87"/>
    </location>
</feature>
<reference evidence="4" key="1">
    <citation type="submission" date="2023-03" db="EMBL/GenBank/DDBJ databases">
        <title>Massive genome expansion in bonnet fungi (Mycena s.s.) driven by repeated elements and novel gene families across ecological guilds.</title>
        <authorList>
            <consortium name="Lawrence Berkeley National Laboratory"/>
            <person name="Harder C.B."/>
            <person name="Miyauchi S."/>
            <person name="Viragh M."/>
            <person name="Kuo A."/>
            <person name="Thoen E."/>
            <person name="Andreopoulos B."/>
            <person name="Lu D."/>
            <person name="Skrede I."/>
            <person name="Drula E."/>
            <person name="Henrissat B."/>
            <person name="Morin E."/>
            <person name="Kohler A."/>
            <person name="Barry K."/>
            <person name="LaButti K."/>
            <person name="Morin E."/>
            <person name="Salamov A."/>
            <person name="Lipzen A."/>
            <person name="Mereny Z."/>
            <person name="Hegedus B."/>
            <person name="Baldrian P."/>
            <person name="Stursova M."/>
            <person name="Weitz H."/>
            <person name="Taylor A."/>
            <person name="Grigoriev I.V."/>
            <person name="Nagy L.G."/>
            <person name="Martin F."/>
            <person name="Kauserud H."/>
        </authorList>
    </citation>
    <scope>NUCLEOTIDE SEQUENCE</scope>
    <source>
        <strain evidence="4">9284</strain>
    </source>
</reference>
<evidence type="ECO:0000313" key="4">
    <source>
        <dbReference type="EMBL" id="KAJ7622236.1"/>
    </source>
</evidence>
<dbReference type="SMART" id="SM00320">
    <property type="entry name" value="WD40"/>
    <property type="match status" value="3"/>
</dbReference>
<dbReference type="EMBL" id="JARKIF010000015">
    <property type="protein sequence ID" value="KAJ7622236.1"/>
    <property type="molecule type" value="Genomic_DNA"/>
</dbReference>
<gene>
    <name evidence="4" type="ORF">FB45DRAFT_1061814</name>
</gene>
<dbReference type="PROSITE" id="PS50082">
    <property type="entry name" value="WD_REPEATS_2"/>
    <property type="match status" value="1"/>
</dbReference>
<keyword evidence="5" id="KW-1185">Reference proteome</keyword>
<sequence>MGSRVVGPLKHPDTVRWIQFSPDASTLVTSCGDHVYLWNANTGKQVSKQKSQYSHLTFSPDGTRLAGATIMGNVKIWDPVTGQDIEGPREHVNDVTSLCFSPNGTTLASASSSTIHICMGDIL</sequence>
<accession>A0AAD7BJ28</accession>
<dbReference type="Pfam" id="PF00400">
    <property type="entry name" value="WD40"/>
    <property type="match status" value="2"/>
</dbReference>
<dbReference type="AlphaFoldDB" id="A0AAD7BJ28"/>
<dbReference type="InterPro" id="IPR011047">
    <property type="entry name" value="Quinoprotein_ADH-like_sf"/>
</dbReference>
<dbReference type="PANTHER" id="PTHR19848">
    <property type="entry name" value="WD40 REPEAT PROTEIN"/>
    <property type="match status" value="1"/>
</dbReference>